<gene>
    <name evidence="7" type="ORF">I312_06765</name>
</gene>
<evidence type="ECO:0000256" key="1">
    <source>
        <dbReference type="ARBA" id="ARBA00010928"/>
    </source>
</evidence>
<dbReference type="InterPro" id="IPR000683">
    <property type="entry name" value="Gfo/Idh/MocA-like_OxRdtase_N"/>
</dbReference>
<comment type="similarity">
    <text evidence="1">Belongs to the Gfo/Idh/MocA family.</text>
</comment>
<dbReference type="InterPro" id="IPR050984">
    <property type="entry name" value="Gfo/Idh/MocA_domain"/>
</dbReference>
<sequence>MQADKPALTPKLAPFALNWGIISTCDISISFAHHLPLDPTSRNTREVKHKIAAVGSHSVQSDQAFIEDVHNDPDVTAVYLGTPHVPHHCNAKDALLAGKHVLLEKPACLEVEELDELIKIAKEMSRFFMGVVWTPLQRIT</sequence>
<evidence type="ECO:0000256" key="2">
    <source>
        <dbReference type="ARBA" id="ARBA00023002"/>
    </source>
</evidence>
<evidence type="ECO:0000256" key="3">
    <source>
        <dbReference type="ARBA" id="ARBA00038984"/>
    </source>
</evidence>
<evidence type="ECO:0000256" key="5">
    <source>
        <dbReference type="ARBA" id="ARBA00049233"/>
    </source>
</evidence>
<evidence type="ECO:0000259" key="6">
    <source>
        <dbReference type="Pfam" id="PF01408"/>
    </source>
</evidence>
<dbReference type="PANTHER" id="PTHR22604:SF105">
    <property type="entry name" value="TRANS-1,2-DIHYDROBENZENE-1,2-DIOL DEHYDROGENASE"/>
    <property type="match status" value="1"/>
</dbReference>
<protein>
    <recommendedName>
        <fullName evidence="3">D-xylose 1-dehydrogenase (NADP(+), D-xylono-1,5-lactone-forming)</fullName>
        <ecNumber evidence="3">1.1.1.179</ecNumber>
    </recommendedName>
    <alternativeName>
        <fullName evidence="4">D-xylose-NADP dehydrogenase</fullName>
    </alternativeName>
</protein>
<keyword evidence="2" id="KW-0560">Oxidoreductase</keyword>
<dbReference type="HOGENOM" id="CLU_1835089_0_0_1"/>
<feature type="domain" description="Gfo/Idh/MocA-like oxidoreductase N-terminal" evidence="6">
    <location>
        <begin position="43"/>
        <end position="128"/>
    </location>
</feature>
<comment type="catalytic activity">
    <reaction evidence="5">
        <text>D-xylose + NADP(+) = D-xylono-1,5-lactone + NADPH + H(+)</text>
        <dbReference type="Rhea" id="RHEA:22000"/>
        <dbReference type="ChEBI" id="CHEBI:15378"/>
        <dbReference type="ChEBI" id="CHEBI:15867"/>
        <dbReference type="ChEBI" id="CHEBI:53455"/>
        <dbReference type="ChEBI" id="CHEBI:57783"/>
        <dbReference type="ChEBI" id="CHEBI:58349"/>
        <dbReference type="EC" id="1.1.1.179"/>
    </reaction>
</comment>
<dbReference type="EMBL" id="KN848028">
    <property type="protein sequence ID" value="KIR44038.1"/>
    <property type="molecule type" value="Genomic_DNA"/>
</dbReference>
<name>A0A0D0U755_CRYGA</name>
<organism evidence="7">
    <name type="scientific">Cryptococcus bacillisporus CA1280</name>
    <dbReference type="NCBI Taxonomy" id="1296109"/>
    <lineage>
        <taxon>Eukaryota</taxon>
        <taxon>Fungi</taxon>
        <taxon>Dikarya</taxon>
        <taxon>Basidiomycota</taxon>
        <taxon>Agaricomycotina</taxon>
        <taxon>Tremellomycetes</taxon>
        <taxon>Tremellales</taxon>
        <taxon>Cryptococcaceae</taxon>
        <taxon>Cryptococcus</taxon>
        <taxon>Cryptococcus gattii species complex</taxon>
    </lineage>
</organism>
<dbReference type="EC" id="1.1.1.179" evidence="3"/>
<proteinExistence type="inferred from homology"/>
<dbReference type="AlphaFoldDB" id="A0A0D0U755"/>
<dbReference type="SUPFAM" id="SSF51735">
    <property type="entry name" value="NAD(P)-binding Rossmann-fold domains"/>
    <property type="match status" value="1"/>
</dbReference>
<accession>A0A0D0U755</accession>
<evidence type="ECO:0000313" key="7">
    <source>
        <dbReference type="EMBL" id="KIR44038.1"/>
    </source>
</evidence>
<dbReference type="PANTHER" id="PTHR22604">
    <property type="entry name" value="OXIDOREDUCTASES"/>
    <property type="match status" value="1"/>
</dbReference>
<dbReference type="Gene3D" id="3.40.50.720">
    <property type="entry name" value="NAD(P)-binding Rossmann-like Domain"/>
    <property type="match status" value="1"/>
</dbReference>
<dbReference type="GO" id="GO:0000166">
    <property type="term" value="F:nucleotide binding"/>
    <property type="evidence" value="ECO:0007669"/>
    <property type="project" value="InterPro"/>
</dbReference>
<dbReference type="InterPro" id="IPR036291">
    <property type="entry name" value="NAD(P)-bd_dom_sf"/>
</dbReference>
<dbReference type="Pfam" id="PF01408">
    <property type="entry name" value="GFO_IDH_MocA"/>
    <property type="match status" value="1"/>
</dbReference>
<dbReference type="OrthoDB" id="2129491at2759"/>
<evidence type="ECO:0000256" key="4">
    <source>
        <dbReference type="ARBA" id="ARBA00042988"/>
    </source>
</evidence>
<dbReference type="GO" id="GO:0047837">
    <property type="term" value="F:D-xylose 1-dehydrogenase (NADP+) activity"/>
    <property type="evidence" value="ECO:0007669"/>
    <property type="project" value="UniProtKB-EC"/>
</dbReference>
<reference evidence="7" key="1">
    <citation type="submission" date="2015-01" db="EMBL/GenBank/DDBJ databases">
        <title>The Genome Sequence of Cryptococcus gattii CA1280.</title>
        <authorList>
            <consortium name="The Broad Institute Genomics Platform"/>
            <person name="Cuomo C."/>
            <person name="Litvintseva A."/>
            <person name="Chen Y."/>
            <person name="Heitman J."/>
            <person name="Sun S."/>
            <person name="Springer D."/>
            <person name="Dromer F."/>
            <person name="Young S."/>
            <person name="Zeng Q."/>
            <person name="Gargeya S."/>
            <person name="Abouelleil A."/>
            <person name="Alvarado L."/>
            <person name="Chapman S.B."/>
            <person name="Gainer-Dewar J."/>
            <person name="Goldberg J."/>
            <person name="Griggs A."/>
            <person name="Gujja S."/>
            <person name="Hansen M."/>
            <person name="Howarth C."/>
            <person name="Imamovic A."/>
            <person name="Larimer J."/>
            <person name="Murphy C."/>
            <person name="Naylor J."/>
            <person name="Pearson M."/>
            <person name="Priest M."/>
            <person name="Roberts A."/>
            <person name="Saif S."/>
            <person name="Shea T."/>
            <person name="Sykes S."/>
            <person name="Wortman J."/>
            <person name="Nusbaum C."/>
            <person name="Birren B."/>
        </authorList>
    </citation>
    <scope>NUCLEOTIDE SEQUENCE [LARGE SCALE GENOMIC DNA]</scope>
    <source>
        <strain evidence="7">CA1280</strain>
    </source>
</reference>